<dbReference type="RefSeq" id="WP_167940859.1">
    <property type="nucleotide sequence ID" value="NZ_JAATJA010000001.1"/>
</dbReference>
<evidence type="ECO:0000313" key="4">
    <source>
        <dbReference type="Proteomes" id="UP000580856"/>
    </source>
</evidence>
<gene>
    <name evidence="3" type="ORF">GGQ74_001482</name>
</gene>
<dbReference type="EMBL" id="JAATJA010000001">
    <property type="protein sequence ID" value="NJB67842.1"/>
    <property type="molecule type" value="Genomic_DNA"/>
</dbReference>
<comment type="caution">
    <text evidence="3">The sequence shown here is derived from an EMBL/GenBank/DDBJ whole genome shotgun (WGS) entry which is preliminary data.</text>
</comment>
<dbReference type="Proteomes" id="UP000580856">
    <property type="component" value="Unassembled WGS sequence"/>
</dbReference>
<keyword evidence="1" id="KW-0175">Coiled coil</keyword>
<accession>A0A846QMZ6</accession>
<protein>
    <submittedName>
        <fullName evidence="3">Phage shock protein B</fullName>
    </submittedName>
</protein>
<evidence type="ECO:0000256" key="2">
    <source>
        <dbReference type="SAM" id="Phobius"/>
    </source>
</evidence>
<reference evidence="3 4" key="1">
    <citation type="submission" date="2020-03" db="EMBL/GenBank/DDBJ databases">
        <title>Genomic Encyclopedia of Type Strains, Phase IV (KMG-IV): sequencing the most valuable type-strain genomes for metagenomic binning, comparative biology and taxonomic classification.</title>
        <authorList>
            <person name="Goeker M."/>
        </authorList>
    </citation>
    <scope>NUCLEOTIDE SEQUENCE [LARGE SCALE GENOMIC DNA]</scope>
    <source>
        <strain evidence="3 4">DSM 24233</strain>
    </source>
</reference>
<keyword evidence="2" id="KW-0812">Transmembrane</keyword>
<organism evidence="3 4">
    <name type="scientific">Desulfobaculum xiamenense</name>
    <dbReference type="NCBI Taxonomy" id="995050"/>
    <lineage>
        <taxon>Bacteria</taxon>
        <taxon>Pseudomonadati</taxon>
        <taxon>Thermodesulfobacteriota</taxon>
        <taxon>Desulfovibrionia</taxon>
        <taxon>Desulfovibrionales</taxon>
        <taxon>Desulfovibrionaceae</taxon>
        <taxon>Desulfobaculum</taxon>
    </lineage>
</organism>
<feature type="coiled-coil region" evidence="1">
    <location>
        <begin position="46"/>
        <end position="73"/>
    </location>
</feature>
<dbReference type="AlphaFoldDB" id="A0A846QMZ6"/>
<feature type="transmembrane region" description="Helical" evidence="2">
    <location>
        <begin position="6"/>
        <end position="24"/>
    </location>
</feature>
<proteinExistence type="predicted"/>
<keyword evidence="4" id="KW-1185">Reference proteome</keyword>
<sequence length="85" mass="9936">MHHFGIWFILLPLAVVVGIVFLVAKMFSGIFSRSEPQERVDETRMIQEMYSSMNRLEERMDVLETLLFEQEKRDEGGKADARKDS</sequence>
<name>A0A846QMZ6_9BACT</name>
<keyword evidence="2" id="KW-0472">Membrane</keyword>
<keyword evidence="2" id="KW-1133">Transmembrane helix</keyword>
<evidence type="ECO:0000256" key="1">
    <source>
        <dbReference type="SAM" id="Coils"/>
    </source>
</evidence>
<evidence type="ECO:0000313" key="3">
    <source>
        <dbReference type="EMBL" id="NJB67842.1"/>
    </source>
</evidence>